<organism evidence="1 2">
    <name type="scientific">Ameca splendens</name>
    <dbReference type="NCBI Taxonomy" id="208324"/>
    <lineage>
        <taxon>Eukaryota</taxon>
        <taxon>Metazoa</taxon>
        <taxon>Chordata</taxon>
        <taxon>Craniata</taxon>
        <taxon>Vertebrata</taxon>
        <taxon>Euteleostomi</taxon>
        <taxon>Actinopterygii</taxon>
        <taxon>Neopterygii</taxon>
        <taxon>Teleostei</taxon>
        <taxon>Neoteleostei</taxon>
        <taxon>Acanthomorphata</taxon>
        <taxon>Ovalentaria</taxon>
        <taxon>Atherinomorphae</taxon>
        <taxon>Cyprinodontiformes</taxon>
        <taxon>Goodeidae</taxon>
        <taxon>Ameca</taxon>
    </lineage>
</organism>
<dbReference type="EMBL" id="JAHRIP010088650">
    <property type="protein sequence ID" value="MEQ2316358.1"/>
    <property type="molecule type" value="Genomic_DNA"/>
</dbReference>
<protein>
    <submittedName>
        <fullName evidence="1">Uncharacterized protein</fullName>
    </submittedName>
</protein>
<evidence type="ECO:0000313" key="2">
    <source>
        <dbReference type="Proteomes" id="UP001469553"/>
    </source>
</evidence>
<gene>
    <name evidence="1" type="ORF">AMECASPLE_031781</name>
</gene>
<evidence type="ECO:0000313" key="1">
    <source>
        <dbReference type="EMBL" id="MEQ2316358.1"/>
    </source>
</evidence>
<comment type="caution">
    <text evidence="1">The sequence shown here is derived from an EMBL/GenBank/DDBJ whole genome shotgun (WGS) entry which is preliminary data.</text>
</comment>
<sequence>MKAKQTGEGESFLPGLLDCFAEYQSLPSVLVFRWKTDPGLREHSLPFWCPLPSFSFQLISILESKHDQLCHFRTVILCLPSQKYFSHHMSHDEYESSVKELEMVLAALLLHFSFSIL</sequence>
<keyword evidence="2" id="KW-1185">Reference proteome</keyword>
<proteinExistence type="predicted"/>
<reference evidence="1 2" key="1">
    <citation type="submission" date="2021-06" db="EMBL/GenBank/DDBJ databases">
        <authorList>
            <person name="Palmer J.M."/>
        </authorList>
    </citation>
    <scope>NUCLEOTIDE SEQUENCE [LARGE SCALE GENOMIC DNA]</scope>
    <source>
        <strain evidence="1 2">AS_MEX2019</strain>
        <tissue evidence="1">Muscle</tissue>
    </source>
</reference>
<name>A0ABV1ACT4_9TELE</name>
<accession>A0ABV1ACT4</accession>
<dbReference type="Proteomes" id="UP001469553">
    <property type="component" value="Unassembled WGS sequence"/>
</dbReference>